<dbReference type="PANTHER" id="PTHR31744">
    <property type="entry name" value="PROTEIN CUP-SHAPED COTYLEDON 2-RELATED"/>
    <property type="match status" value="1"/>
</dbReference>
<keyword evidence="3" id="KW-0238">DNA-binding</keyword>
<accession>A0AA38LJF8</accession>
<evidence type="ECO:0000256" key="2">
    <source>
        <dbReference type="ARBA" id="ARBA00023015"/>
    </source>
</evidence>
<evidence type="ECO:0000256" key="6">
    <source>
        <dbReference type="SAM" id="MobiDB-lite"/>
    </source>
</evidence>
<dbReference type="EMBL" id="JAHRHJ020000002">
    <property type="protein sequence ID" value="KAH9325025.1"/>
    <property type="molecule type" value="Genomic_DNA"/>
</dbReference>
<evidence type="ECO:0000259" key="7">
    <source>
        <dbReference type="PROSITE" id="PS51005"/>
    </source>
</evidence>
<name>A0AA38LJF8_TAXCH</name>
<feature type="domain" description="NAC" evidence="7">
    <location>
        <begin position="14"/>
        <end position="164"/>
    </location>
</feature>
<keyword evidence="9" id="KW-1185">Reference proteome</keyword>
<comment type="caution">
    <text evidence="8">The sequence shown here is derived from an EMBL/GenBank/DDBJ whole genome shotgun (WGS) entry which is preliminary data.</text>
</comment>
<feature type="non-terminal residue" evidence="8">
    <location>
        <position position="1"/>
    </location>
</feature>
<dbReference type="Pfam" id="PF02365">
    <property type="entry name" value="NAM"/>
    <property type="match status" value="1"/>
</dbReference>
<sequence>MAAVAVVIPDAKRLPPGFRFHPSDEEIVAHYLKNKVFGKKPETEVIREIDLYKSEPWDLPEKSILPTRDPEWYFFCPRDKKYPNGSRSNRATEKGYWKATGKDRKVKSQLNKIGMKKTLVFYEGRAPHGQRTDWLMHEYRLDETQCNGTPHLQELYVVCRVFKKGKQVSKNGEQYGTTDEFDLSPATNVNSVGEIEEQSEERPSHLTQEDETQTTSGLRSETSSEIIDNKVEDNTCFDASVEDLQGMSNPDYGTVSHNGTFENENADIELGTEESLFESQWQMWELEDLPEFAHSVGIYDNEFPFVDVLGGGCIKERDDYLQSIKEPNNDEPCFEEANDGMLDNVVDLQFRTRSSSWQSHQQALPSQGTAMRRIRLQMYTTDESADRSKQHGLTGLCQLECHDCNTDDSETVTHMEGSALASLPKQTSSLEEDDADSGFVCDSSEASERVTNDHISTAGPAQTLVLGLSTGESSERNENSLNATGSEEKSILSRTLDSLRSSDYGQSSPGCFGPLIETIQDNSERPQEQCDKSVGNGVSISVIRGQALIEKSELVEKCEVTESESNSEVPNWVPKFGDSLLEGEKLVSHGTSSIGLQPVSEVSSTSAKETKLVNEGMKYSATMSFKKGNLASDTLARFTSLQARSISSHGTGIEDIGISCEGSVKHAGFNLNLYDLKLRRKPRPKDIVFDGEEKSVDVSKSFSYHRSKEDAHSFVSLWKANGIFKWFSKLQNKFSKGSN</sequence>
<evidence type="ECO:0000313" key="9">
    <source>
        <dbReference type="Proteomes" id="UP000824469"/>
    </source>
</evidence>
<keyword evidence="5" id="KW-0539">Nucleus</keyword>
<protein>
    <recommendedName>
        <fullName evidence="7">NAC domain-containing protein</fullName>
    </recommendedName>
</protein>
<dbReference type="PANTHER" id="PTHR31744:SF210">
    <property type="entry name" value="NAC DOMAIN-CONTAINING PROTEIN 86-LIKE"/>
    <property type="match status" value="1"/>
</dbReference>
<evidence type="ECO:0000256" key="4">
    <source>
        <dbReference type="ARBA" id="ARBA00023163"/>
    </source>
</evidence>
<proteinExistence type="predicted"/>
<keyword evidence="2" id="KW-0805">Transcription regulation</keyword>
<dbReference type="AlphaFoldDB" id="A0AA38LJF8"/>
<feature type="region of interest" description="Disordered" evidence="6">
    <location>
        <begin position="193"/>
        <end position="231"/>
    </location>
</feature>
<dbReference type="InterPro" id="IPR036093">
    <property type="entry name" value="NAC_dom_sf"/>
</dbReference>
<dbReference type="Proteomes" id="UP000824469">
    <property type="component" value="Unassembled WGS sequence"/>
</dbReference>
<dbReference type="InterPro" id="IPR003441">
    <property type="entry name" value="NAC-dom"/>
</dbReference>
<dbReference type="OMA" id="RLEGTQC"/>
<evidence type="ECO:0000313" key="8">
    <source>
        <dbReference type="EMBL" id="KAH9325025.1"/>
    </source>
</evidence>
<dbReference type="PROSITE" id="PS51005">
    <property type="entry name" value="NAC"/>
    <property type="match status" value="1"/>
</dbReference>
<feature type="region of interest" description="Disordered" evidence="6">
    <location>
        <begin position="470"/>
        <end position="489"/>
    </location>
</feature>
<feature type="compositionally biased region" description="Polar residues" evidence="6">
    <location>
        <begin position="213"/>
        <end position="226"/>
    </location>
</feature>
<evidence type="ECO:0000256" key="3">
    <source>
        <dbReference type="ARBA" id="ARBA00023125"/>
    </source>
</evidence>
<dbReference type="GO" id="GO:0006355">
    <property type="term" value="P:regulation of DNA-templated transcription"/>
    <property type="evidence" value="ECO:0007669"/>
    <property type="project" value="InterPro"/>
</dbReference>
<dbReference type="SUPFAM" id="SSF101941">
    <property type="entry name" value="NAC domain"/>
    <property type="match status" value="1"/>
</dbReference>
<evidence type="ECO:0000256" key="1">
    <source>
        <dbReference type="ARBA" id="ARBA00004123"/>
    </source>
</evidence>
<dbReference type="GO" id="GO:0003677">
    <property type="term" value="F:DNA binding"/>
    <property type="evidence" value="ECO:0007669"/>
    <property type="project" value="UniProtKB-KW"/>
</dbReference>
<dbReference type="GO" id="GO:0005634">
    <property type="term" value="C:nucleus"/>
    <property type="evidence" value="ECO:0007669"/>
    <property type="project" value="UniProtKB-SubCell"/>
</dbReference>
<keyword evidence="4" id="KW-0804">Transcription</keyword>
<organism evidence="8 9">
    <name type="scientific">Taxus chinensis</name>
    <name type="common">Chinese yew</name>
    <name type="synonym">Taxus wallichiana var. chinensis</name>
    <dbReference type="NCBI Taxonomy" id="29808"/>
    <lineage>
        <taxon>Eukaryota</taxon>
        <taxon>Viridiplantae</taxon>
        <taxon>Streptophyta</taxon>
        <taxon>Embryophyta</taxon>
        <taxon>Tracheophyta</taxon>
        <taxon>Spermatophyta</taxon>
        <taxon>Pinopsida</taxon>
        <taxon>Pinidae</taxon>
        <taxon>Conifers II</taxon>
        <taxon>Cupressales</taxon>
        <taxon>Taxaceae</taxon>
        <taxon>Taxus</taxon>
    </lineage>
</organism>
<comment type="subcellular location">
    <subcellularLocation>
        <location evidence="1">Nucleus</location>
    </subcellularLocation>
</comment>
<reference evidence="8 9" key="1">
    <citation type="journal article" date="2021" name="Nat. Plants">
        <title>The Taxus genome provides insights into paclitaxel biosynthesis.</title>
        <authorList>
            <person name="Xiong X."/>
            <person name="Gou J."/>
            <person name="Liao Q."/>
            <person name="Li Y."/>
            <person name="Zhou Q."/>
            <person name="Bi G."/>
            <person name="Li C."/>
            <person name="Du R."/>
            <person name="Wang X."/>
            <person name="Sun T."/>
            <person name="Guo L."/>
            <person name="Liang H."/>
            <person name="Lu P."/>
            <person name="Wu Y."/>
            <person name="Zhang Z."/>
            <person name="Ro D.K."/>
            <person name="Shang Y."/>
            <person name="Huang S."/>
            <person name="Yan J."/>
        </authorList>
    </citation>
    <scope>NUCLEOTIDE SEQUENCE [LARGE SCALE GENOMIC DNA]</scope>
    <source>
        <strain evidence="8">Ta-2019</strain>
    </source>
</reference>
<gene>
    <name evidence="8" type="ORF">KI387_005203</name>
</gene>
<evidence type="ECO:0000256" key="5">
    <source>
        <dbReference type="ARBA" id="ARBA00023242"/>
    </source>
</evidence>
<dbReference type="Gene3D" id="2.170.150.80">
    <property type="entry name" value="NAC domain"/>
    <property type="match status" value="1"/>
</dbReference>
<dbReference type="FunFam" id="2.170.150.80:FF:000002">
    <property type="entry name" value="Nac domain-containing protein 86"/>
    <property type="match status" value="1"/>
</dbReference>